<comment type="caution">
    <text evidence="2">The sequence shown here is derived from an EMBL/GenBank/DDBJ whole genome shotgun (WGS) entry which is preliminary data.</text>
</comment>
<evidence type="ECO:0000313" key="2">
    <source>
        <dbReference type="EMBL" id="KAL1526091.1"/>
    </source>
</evidence>
<name>A0AB34JYW4_PRYPA</name>
<dbReference type="EMBL" id="JBGBPQ010000003">
    <property type="protein sequence ID" value="KAL1526091.1"/>
    <property type="molecule type" value="Genomic_DNA"/>
</dbReference>
<dbReference type="Proteomes" id="UP001515480">
    <property type="component" value="Unassembled WGS sequence"/>
</dbReference>
<organism evidence="2 3">
    <name type="scientific">Prymnesium parvum</name>
    <name type="common">Toxic golden alga</name>
    <dbReference type="NCBI Taxonomy" id="97485"/>
    <lineage>
        <taxon>Eukaryota</taxon>
        <taxon>Haptista</taxon>
        <taxon>Haptophyta</taxon>
        <taxon>Prymnesiophyceae</taxon>
        <taxon>Prymnesiales</taxon>
        <taxon>Prymnesiaceae</taxon>
        <taxon>Prymnesium</taxon>
    </lineage>
</organism>
<proteinExistence type="predicted"/>
<feature type="region of interest" description="Disordered" evidence="1">
    <location>
        <begin position="72"/>
        <end position="170"/>
    </location>
</feature>
<dbReference type="AlphaFoldDB" id="A0AB34JYW4"/>
<protein>
    <submittedName>
        <fullName evidence="2">Uncharacterized protein</fullName>
    </submittedName>
</protein>
<keyword evidence="3" id="KW-1185">Reference proteome</keyword>
<reference evidence="2 3" key="1">
    <citation type="journal article" date="2024" name="Science">
        <title>Giant polyketide synthase enzymes in the biosynthesis of giant marine polyether toxins.</title>
        <authorList>
            <person name="Fallon T.R."/>
            <person name="Shende V.V."/>
            <person name="Wierzbicki I.H."/>
            <person name="Pendleton A.L."/>
            <person name="Watervoot N.F."/>
            <person name="Auber R.P."/>
            <person name="Gonzalez D.J."/>
            <person name="Wisecaver J.H."/>
            <person name="Moore B.S."/>
        </authorList>
    </citation>
    <scope>NUCLEOTIDE SEQUENCE [LARGE SCALE GENOMIC DNA]</scope>
    <source>
        <strain evidence="2 3">12B1</strain>
    </source>
</reference>
<accession>A0AB34JYW4</accession>
<gene>
    <name evidence="2" type="ORF">AB1Y20_014820</name>
</gene>
<evidence type="ECO:0000256" key="1">
    <source>
        <dbReference type="SAM" id="MobiDB-lite"/>
    </source>
</evidence>
<sequence length="251" mass="27439">MGSAATGSAGGNGRMAFDASRPAGGYSRVRNHEGVAQLLHAQPEYGPSVAAFTAWKHCGVPTREWRQGEAFGRKTQLLPPPAAGKALSHAGRQMRHSTRNPISWEGCEPLAPPPLEEKRSEGNPRESNPRESNPREGNPREGKARERLSVSQRWAEAQSPPPPKLEEEQMQQTWAELLRNGSVRPSAAMALVDQSFLPKEFSSELMGEPKPKSTPIGGSVNLIGLSSSHNLRDNRVSSRFTSQFNPDPYIM</sequence>
<feature type="compositionally biased region" description="Basic and acidic residues" evidence="1">
    <location>
        <begin position="115"/>
        <end position="148"/>
    </location>
</feature>
<evidence type="ECO:0000313" key="3">
    <source>
        <dbReference type="Proteomes" id="UP001515480"/>
    </source>
</evidence>